<gene>
    <name evidence="2" type="ORF">Cgig2_019431</name>
</gene>
<sequence>MDLRWSTFEAWVWLYGDRIFKARFRPQAGSGRAQELEVVHRTERERPVHLSSLVVMAFPPIYNAREMADYVRESFIWRWRSASHPPRPLPEDFHALWPRFSLAKAEDAAAEYGLPEMVQATFYAMLLNEAVELGVAHNFTAEGMRAALVGLRWLTFEVWISCVDDVLRTAQLQRPADEVEVKNSSDGREGGSQSISPAPPPVMRNSRSFILHLLLYRSLF</sequence>
<evidence type="ECO:0000256" key="1">
    <source>
        <dbReference type="SAM" id="MobiDB-lite"/>
    </source>
</evidence>
<proteinExistence type="predicted"/>
<feature type="compositionally biased region" description="Basic and acidic residues" evidence="1">
    <location>
        <begin position="177"/>
        <end position="189"/>
    </location>
</feature>
<dbReference type="EMBL" id="JAKOGI010000038">
    <property type="protein sequence ID" value="KAJ8447437.1"/>
    <property type="molecule type" value="Genomic_DNA"/>
</dbReference>
<dbReference type="AlphaFoldDB" id="A0A9Q1KRN7"/>
<name>A0A9Q1KRN7_9CARY</name>
<feature type="region of interest" description="Disordered" evidence="1">
    <location>
        <begin position="177"/>
        <end position="201"/>
    </location>
</feature>
<organism evidence="2 3">
    <name type="scientific">Carnegiea gigantea</name>
    <dbReference type="NCBI Taxonomy" id="171969"/>
    <lineage>
        <taxon>Eukaryota</taxon>
        <taxon>Viridiplantae</taxon>
        <taxon>Streptophyta</taxon>
        <taxon>Embryophyta</taxon>
        <taxon>Tracheophyta</taxon>
        <taxon>Spermatophyta</taxon>
        <taxon>Magnoliopsida</taxon>
        <taxon>eudicotyledons</taxon>
        <taxon>Gunneridae</taxon>
        <taxon>Pentapetalae</taxon>
        <taxon>Caryophyllales</taxon>
        <taxon>Cactineae</taxon>
        <taxon>Cactaceae</taxon>
        <taxon>Cactoideae</taxon>
        <taxon>Echinocereeae</taxon>
        <taxon>Carnegiea</taxon>
    </lineage>
</organism>
<evidence type="ECO:0000313" key="3">
    <source>
        <dbReference type="Proteomes" id="UP001153076"/>
    </source>
</evidence>
<comment type="caution">
    <text evidence="2">The sequence shown here is derived from an EMBL/GenBank/DDBJ whole genome shotgun (WGS) entry which is preliminary data.</text>
</comment>
<keyword evidence="3" id="KW-1185">Reference proteome</keyword>
<dbReference type="Proteomes" id="UP001153076">
    <property type="component" value="Unassembled WGS sequence"/>
</dbReference>
<accession>A0A9Q1KRN7</accession>
<protein>
    <submittedName>
        <fullName evidence="2">Uncharacterized protein</fullName>
    </submittedName>
</protein>
<reference evidence="2" key="1">
    <citation type="submission" date="2022-04" db="EMBL/GenBank/DDBJ databases">
        <title>Carnegiea gigantea Genome sequencing and assembly v2.</title>
        <authorList>
            <person name="Copetti D."/>
            <person name="Sanderson M.J."/>
            <person name="Burquez A."/>
            <person name="Wojciechowski M.F."/>
        </authorList>
    </citation>
    <scope>NUCLEOTIDE SEQUENCE</scope>
    <source>
        <strain evidence="2">SGP5-SGP5p</strain>
        <tissue evidence="2">Aerial part</tissue>
    </source>
</reference>
<evidence type="ECO:0000313" key="2">
    <source>
        <dbReference type="EMBL" id="KAJ8447437.1"/>
    </source>
</evidence>